<name>A0A0W0FZ87_MONRR</name>
<proteinExistence type="predicted"/>
<accession>A0A0W0FZ87</accession>
<gene>
    <name evidence="2" type="ORF">WG66_5792</name>
</gene>
<evidence type="ECO:0000313" key="2">
    <source>
        <dbReference type="EMBL" id="KTB41643.1"/>
    </source>
</evidence>
<reference evidence="2 3" key="1">
    <citation type="submission" date="2015-12" db="EMBL/GenBank/DDBJ databases">
        <title>Draft genome sequence of Moniliophthora roreri, the causal agent of frosty pod rot of cacao.</title>
        <authorList>
            <person name="Aime M.C."/>
            <person name="Diaz-Valderrama J.R."/>
            <person name="Kijpornyongpan T."/>
            <person name="Phillips-Mora W."/>
        </authorList>
    </citation>
    <scope>NUCLEOTIDE SEQUENCE [LARGE SCALE GENOMIC DNA]</scope>
    <source>
        <strain evidence="2 3">MCA 2952</strain>
    </source>
</reference>
<comment type="caution">
    <text evidence="2">The sequence shown here is derived from an EMBL/GenBank/DDBJ whole genome shotgun (WGS) entry which is preliminary data.</text>
</comment>
<dbReference type="AlphaFoldDB" id="A0A0W0FZ87"/>
<sequence length="209" mass="23743">MGPTPPHGRRVAYIPNYYEEYCGERPTKRRRIAEPESREEVPLRPVIHPQPKPQPQLQRLTVTEPLPPPPPPRLSFEGSFDLYPKSESTSIPSTTQAKTKCYLPREGKGLGLFQSSCIIEGHAIYLENMHMTSESVAASLRVAHSETEDVIDSFGVFTMRRVGEVVEIDVCLNVFYGEEAVDYQMGFWGVEREDEGWGKKELEEMEALM</sequence>
<protein>
    <submittedName>
        <fullName evidence="2">Uncharacterized protein</fullName>
    </submittedName>
</protein>
<organism evidence="2 3">
    <name type="scientific">Moniliophthora roreri</name>
    <name type="common">Frosty pod rot fungus</name>
    <name type="synonym">Monilia roreri</name>
    <dbReference type="NCBI Taxonomy" id="221103"/>
    <lineage>
        <taxon>Eukaryota</taxon>
        <taxon>Fungi</taxon>
        <taxon>Dikarya</taxon>
        <taxon>Basidiomycota</taxon>
        <taxon>Agaricomycotina</taxon>
        <taxon>Agaricomycetes</taxon>
        <taxon>Agaricomycetidae</taxon>
        <taxon>Agaricales</taxon>
        <taxon>Marasmiineae</taxon>
        <taxon>Marasmiaceae</taxon>
        <taxon>Moniliophthora</taxon>
    </lineage>
</organism>
<evidence type="ECO:0000256" key="1">
    <source>
        <dbReference type="SAM" id="MobiDB-lite"/>
    </source>
</evidence>
<dbReference type="EMBL" id="LATX01001438">
    <property type="protein sequence ID" value="KTB41643.1"/>
    <property type="molecule type" value="Genomic_DNA"/>
</dbReference>
<evidence type="ECO:0000313" key="3">
    <source>
        <dbReference type="Proteomes" id="UP000054988"/>
    </source>
</evidence>
<feature type="compositionally biased region" description="Basic and acidic residues" evidence="1">
    <location>
        <begin position="25"/>
        <end position="42"/>
    </location>
</feature>
<feature type="region of interest" description="Disordered" evidence="1">
    <location>
        <begin position="25"/>
        <end position="79"/>
    </location>
</feature>
<dbReference type="Proteomes" id="UP000054988">
    <property type="component" value="Unassembled WGS sequence"/>
</dbReference>